<evidence type="ECO:0000313" key="2">
    <source>
        <dbReference type="EMBL" id="KAF7635515.1"/>
    </source>
</evidence>
<dbReference type="Proteomes" id="UP000605970">
    <property type="component" value="Unassembled WGS sequence"/>
</dbReference>
<proteinExistence type="predicted"/>
<accession>A0A8S9ZQG0</accession>
<evidence type="ECO:0000313" key="3">
    <source>
        <dbReference type="Proteomes" id="UP000605970"/>
    </source>
</evidence>
<reference evidence="2" key="1">
    <citation type="journal article" date="2020" name="Ecol. Evol.">
        <title>Genome structure and content of the rice root-knot nematode (Meloidogyne graminicola).</title>
        <authorList>
            <person name="Phan N.T."/>
            <person name="Danchin E.G.J."/>
            <person name="Klopp C."/>
            <person name="Perfus-Barbeoch L."/>
            <person name="Kozlowski D.K."/>
            <person name="Koutsovoulos G.D."/>
            <person name="Lopez-Roques C."/>
            <person name="Bouchez O."/>
            <person name="Zahm M."/>
            <person name="Besnard G."/>
            <person name="Bellafiore S."/>
        </authorList>
    </citation>
    <scope>NUCLEOTIDE SEQUENCE</scope>
    <source>
        <strain evidence="2">VN-18</strain>
    </source>
</reference>
<sequence>MNGNFGTSSRQRKKNSEQLQGQFKKDEQRDVILQKGKQTIKEPEHISKKLSEWTTRISSLNYTNSEYESDDNSIELELNGNFKNNKVENLKKKSNINKENPNKIKLTTVKNQTGGQNEKGRNKKKMEEMLGNWRNNVKSYEEVLKEEKMKRRRRLKLLLNFLKKEPSNKDLKVLIK</sequence>
<evidence type="ECO:0000256" key="1">
    <source>
        <dbReference type="SAM" id="MobiDB-lite"/>
    </source>
</evidence>
<dbReference type="EMBL" id="JABEBT010000041">
    <property type="protein sequence ID" value="KAF7635515.1"/>
    <property type="molecule type" value="Genomic_DNA"/>
</dbReference>
<dbReference type="AlphaFoldDB" id="A0A8S9ZQG0"/>
<name>A0A8S9ZQG0_9BILA</name>
<feature type="region of interest" description="Disordered" evidence="1">
    <location>
        <begin position="1"/>
        <end position="30"/>
    </location>
</feature>
<comment type="caution">
    <text evidence="2">The sequence shown here is derived from an EMBL/GenBank/DDBJ whole genome shotgun (WGS) entry which is preliminary data.</text>
</comment>
<keyword evidence="3" id="KW-1185">Reference proteome</keyword>
<feature type="region of interest" description="Disordered" evidence="1">
    <location>
        <begin position="93"/>
        <end position="125"/>
    </location>
</feature>
<organism evidence="2 3">
    <name type="scientific">Meloidogyne graminicola</name>
    <dbReference type="NCBI Taxonomy" id="189291"/>
    <lineage>
        <taxon>Eukaryota</taxon>
        <taxon>Metazoa</taxon>
        <taxon>Ecdysozoa</taxon>
        <taxon>Nematoda</taxon>
        <taxon>Chromadorea</taxon>
        <taxon>Rhabditida</taxon>
        <taxon>Tylenchina</taxon>
        <taxon>Tylenchomorpha</taxon>
        <taxon>Tylenchoidea</taxon>
        <taxon>Meloidogynidae</taxon>
        <taxon>Meloidogyninae</taxon>
        <taxon>Meloidogyne</taxon>
    </lineage>
</organism>
<gene>
    <name evidence="2" type="ORF">Mgra_00005057</name>
</gene>
<protein>
    <submittedName>
        <fullName evidence="2">Uncharacterized protein</fullName>
    </submittedName>
</protein>